<accession>A0ABT3ZYP8</accession>
<comment type="caution">
    <text evidence="1">The sequence shown here is derived from an EMBL/GenBank/DDBJ whole genome shotgun (WGS) entry which is preliminary data.</text>
</comment>
<reference evidence="1 2" key="1">
    <citation type="submission" date="2022-11" db="EMBL/GenBank/DDBJ databases">
        <title>Minimal conservation of predation-associated metabolite biosynthetic gene clusters underscores biosynthetic potential of Myxococcota including descriptions for ten novel species: Archangium lansinium sp. nov., Myxococcus landrumus sp. nov., Nannocystis bai.</title>
        <authorList>
            <person name="Ahearne A."/>
            <person name="Stevens C."/>
            <person name="Phillips K."/>
        </authorList>
    </citation>
    <scope>NUCLEOTIDE SEQUENCE [LARGE SCALE GENOMIC DNA]</scope>
    <source>
        <strain evidence="1 2">MIWBW</strain>
    </source>
</reference>
<evidence type="ECO:0000313" key="2">
    <source>
        <dbReference type="Proteomes" id="UP001207654"/>
    </source>
</evidence>
<organism evidence="1 2">
    <name type="scientific">Archangium lansingense</name>
    <dbReference type="NCBI Taxonomy" id="2995310"/>
    <lineage>
        <taxon>Bacteria</taxon>
        <taxon>Pseudomonadati</taxon>
        <taxon>Myxococcota</taxon>
        <taxon>Myxococcia</taxon>
        <taxon>Myxococcales</taxon>
        <taxon>Cystobacterineae</taxon>
        <taxon>Archangiaceae</taxon>
        <taxon>Archangium</taxon>
    </lineage>
</organism>
<dbReference type="Proteomes" id="UP001207654">
    <property type="component" value="Unassembled WGS sequence"/>
</dbReference>
<evidence type="ECO:0000313" key="1">
    <source>
        <dbReference type="EMBL" id="MCY1074532.1"/>
    </source>
</evidence>
<proteinExistence type="predicted"/>
<name>A0ABT3ZYP8_9BACT</name>
<keyword evidence="2" id="KW-1185">Reference proteome</keyword>
<protein>
    <submittedName>
        <fullName evidence="1">Uncharacterized protein</fullName>
    </submittedName>
</protein>
<dbReference type="EMBL" id="JAPNKA010000001">
    <property type="protein sequence ID" value="MCY1074532.1"/>
    <property type="molecule type" value="Genomic_DNA"/>
</dbReference>
<gene>
    <name evidence="1" type="ORF">OV287_08535</name>
</gene>
<sequence>MAALCAAMQRRFTDRLMPHLRRLAPAQTRSLDDAALRAVAEAGLARAAGHGITTEWDLCRFVLHHLRLGSGFETDPRFAWARDILARNDLDGRRKLDRLDYHYFHVLMRHPEAGGRDETETR</sequence>
<dbReference type="RefSeq" id="WP_267533494.1">
    <property type="nucleotide sequence ID" value="NZ_JAPNKA010000001.1"/>
</dbReference>